<evidence type="ECO:0000256" key="1">
    <source>
        <dbReference type="ARBA" id="ARBA00007521"/>
    </source>
</evidence>
<dbReference type="AlphaFoldDB" id="A0A8J3NET3"/>
<dbReference type="InterPro" id="IPR003477">
    <property type="entry name" value="PemK-like"/>
</dbReference>
<keyword evidence="2" id="KW-1277">Toxin-antitoxin system</keyword>
<dbReference type="EMBL" id="BOMB01000031">
    <property type="protein sequence ID" value="GID14437.1"/>
    <property type="molecule type" value="Genomic_DNA"/>
</dbReference>
<accession>A0A8J3NET3</accession>
<dbReference type="Pfam" id="PF02452">
    <property type="entry name" value="PemK_toxin"/>
    <property type="match status" value="1"/>
</dbReference>
<dbReference type="SUPFAM" id="SSF50118">
    <property type="entry name" value="Cell growth inhibitor/plasmid maintenance toxic component"/>
    <property type="match status" value="1"/>
</dbReference>
<comment type="similarity">
    <text evidence="1">Belongs to the PemK/MazF family.</text>
</comment>
<proteinExistence type="inferred from homology"/>
<keyword evidence="3" id="KW-0472">Membrane</keyword>
<evidence type="ECO:0000256" key="3">
    <source>
        <dbReference type="SAM" id="Phobius"/>
    </source>
</evidence>
<name>A0A8J3NET3_9ACTN</name>
<dbReference type="Proteomes" id="UP000612808">
    <property type="component" value="Unassembled WGS sequence"/>
</dbReference>
<keyword evidence="3" id="KW-1133">Transmembrane helix</keyword>
<evidence type="ECO:0008006" key="6">
    <source>
        <dbReference type="Google" id="ProtNLM"/>
    </source>
</evidence>
<gene>
    <name evidence="4" type="ORF">Aru02nite_53260</name>
</gene>
<evidence type="ECO:0000256" key="2">
    <source>
        <dbReference type="ARBA" id="ARBA00022649"/>
    </source>
</evidence>
<comment type="caution">
    <text evidence="4">The sequence shown here is derived from an EMBL/GenBank/DDBJ whole genome shotgun (WGS) entry which is preliminary data.</text>
</comment>
<feature type="transmembrane region" description="Helical" evidence="3">
    <location>
        <begin position="17"/>
        <end position="40"/>
    </location>
</feature>
<dbReference type="GO" id="GO:0003677">
    <property type="term" value="F:DNA binding"/>
    <property type="evidence" value="ECO:0007669"/>
    <property type="project" value="InterPro"/>
</dbReference>
<dbReference type="Gene3D" id="2.30.30.110">
    <property type="match status" value="1"/>
</dbReference>
<protein>
    <recommendedName>
        <fullName evidence="6">PemK-like, MazF-like toxin of type II toxin-antitoxin system</fullName>
    </recommendedName>
</protein>
<dbReference type="RefSeq" id="WP_203662251.1">
    <property type="nucleotide sequence ID" value="NZ_BAAAZM010000018.1"/>
</dbReference>
<dbReference type="InterPro" id="IPR011067">
    <property type="entry name" value="Plasmid_toxin/cell-grow_inhib"/>
</dbReference>
<sequence length="175" mass="19205">MLSVLAAEAVPSYDGTLAVLCCVAVVVALAGGGVLAWWLLRNRRPGGAGRPPTRRPALLTVAPPEWRNRPAPGQIWWADVPFTDGSGSKVRPCLVVRTGPGRIEALKITSQDKSARRDHVRIPTRGWDRKADHDSWLDLRQVFTLADGAFDRHAGTVDGGTWQLVNRSHPTGWYR</sequence>
<organism evidence="4 5">
    <name type="scientific">Actinocatenispora rupis</name>
    <dbReference type="NCBI Taxonomy" id="519421"/>
    <lineage>
        <taxon>Bacteria</taxon>
        <taxon>Bacillati</taxon>
        <taxon>Actinomycetota</taxon>
        <taxon>Actinomycetes</taxon>
        <taxon>Micromonosporales</taxon>
        <taxon>Micromonosporaceae</taxon>
        <taxon>Actinocatenispora</taxon>
    </lineage>
</organism>
<evidence type="ECO:0000313" key="4">
    <source>
        <dbReference type="EMBL" id="GID14437.1"/>
    </source>
</evidence>
<keyword evidence="5" id="KW-1185">Reference proteome</keyword>
<keyword evidence="3" id="KW-0812">Transmembrane</keyword>
<reference evidence="4" key="1">
    <citation type="submission" date="2021-01" db="EMBL/GenBank/DDBJ databases">
        <title>Whole genome shotgun sequence of Actinocatenispora rupis NBRC 107355.</title>
        <authorList>
            <person name="Komaki H."/>
            <person name="Tamura T."/>
        </authorList>
    </citation>
    <scope>NUCLEOTIDE SEQUENCE</scope>
    <source>
        <strain evidence="4">NBRC 107355</strain>
    </source>
</reference>
<evidence type="ECO:0000313" key="5">
    <source>
        <dbReference type="Proteomes" id="UP000612808"/>
    </source>
</evidence>